<sequence>MLYWSRIGDLSQLSERNVEITEHDVRLNQLAADHTLRAQIPQHRARVLEQFDSRSGELD</sequence>
<evidence type="ECO:0000313" key="1">
    <source>
        <dbReference type="EMBL" id="ATL69697.1"/>
    </source>
</evidence>
<evidence type="ECO:0000313" key="2">
    <source>
        <dbReference type="Proteomes" id="UP000221961"/>
    </source>
</evidence>
<dbReference type="Proteomes" id="UP000221961">
    <property type="component" value="Chromosome"/>
</dbReference>
<proteinExistence type="predicted"/>
<gene>
    <name evidence="1" type="ORF">CRH09_29540</name>
</gene>
<name>A0A291RQS1_9NOCA</name>
<protein>
    <submittedName>
        <fullName evidence="1">Uncharacterized protein</fullName>
    </submittedName>
</protein>
<organism evidence="1 2">
    <name type="scientific">Nocardia terpenica</name>
    <dbReference type="NCBI Taxonomy" id="455432"/>
    <lineage>
        <taxon>Bacteria</taxon>
        <taxon>Bacillati</taxon>
        <taxon>Actinomycetota</taxon>
        <taxon>Actinomycetes</taxon>
        <taxon>Mycobacteriales</taxon>
        <taxon>Nocardiaceae</taxon>
        <taxon>Nocardia</taxon>
    </lineage>
</organism>
<dbReference type="KEGG" id="ntp:CRH09_29540"/>
<reference evidence="1 2" key="1">
    <citation type="submission" date="2017-10" db="EMBL/GenBank/DDBJ databases">
        <title>Comparative genomics between pathogenic Norcardia.</title>
        <authorList>
            <person name="Zeng L."/>
        </authorList>
    </citation>
    <scope>NUCLEOTIDE SEQUENCE [LARGE SCALE GENOMIC DNA]</scope>
    <source>
        <strain evidence="1 2">NC_YFY_NT001</strain>
    </source>
</reference>
<dbReference type="EMBL" id="CP023778">
    <property type="protein sequence ID" value="ATL69697.1"/>
    <property type="molecule type" value="Genomic_DNA"/>
</dbReference>
<dbReference type="AlphaFoldDB" id="A0A291RQS1"/>
<accession>A0A291RQS1</accession>